<evidence type="ECO:0000256" key="1">
    <source>
        <dbReference type="PROSITE-ProRule" id="PRU00023"/>
    </source>
</evidence>
<dbReference type="SMART" id="SM00248">
    <property type="entry name" value="ANK"/>
    <property type="match status" value="2"/>
</dbReference>
<dbReference type="Gene3D" id="1.25.40.20">
    <property type="entry name" value="Ankyrin repeat-containing domain"/>
    <property type="match status" value="1"/>
</dbReference>
<feature type="region of interest" description="Disordered" evidence="2">
    <location>
        <begin position="165"/>
        <end position="189"/>
    </location>
</feature>
<comment type="caution">
    <text evidence="3">The sequence shown here is derived from an EMBL/GenBank/DDBJ whole genome shotgun (WGS) entry which is preliminary data.</text>
</comment>
<accession>A0ABR4LY87</accession>
<evidence type="ECO:0000313" key="3">
    <source>
        <dbReference type="EMBL" id="KAL2869484.1"/>
    </source>
</evidence>
<gene>
    <name evidence="3" type="ORF">BJX67DRAFT_379037</name>
</gene>
<evidence type="ECO:0000256" key="2">
    <source>
        <dbReference type="SAM" id="MobiDB-lite"/>
    </source>
</evidence>
<dbReference type="GeneID" id="98147548"/>
<protein>
    <recommendedName>
        <fullName evidence="5">Ankyrin repeat protein</fullName>
    </recommendedName>
</protein>
<dbReference type="SUPFAM" id="SSF48403">
    <property type="entry name" value="Ankyrin repeat"/>
    <property type="match status" value="1"/>
</dbReference>
<dbReference type="RefSeq" id="XP_070888463.1">
    <property type="nucleotide sequence ID" value="XM_071032476.1"/>
</dbReference>
<evidence type="ECO:0008006" key="5">
    <source>
        <dbReference type="Google" id="ProtNLM"/>
    </source>
</evidence>
<feature type="compositionally biased region" description="Polar residues" evidence="2">
    <location>
        <begin position="170"/>
        <end position="188"/>
    </location>
</feature>
<reference evidence="3 4" key="1">
    <citation type="submission" date="2024-07" db="EMBL/GenBank/DDBJ databases">
        <title>Section-level genome sequencing and comparative genomics of Aspergillus sections Usti and Cavernicolus.</title>
        <authorList>
            <consortium name="Lawrence Berkeley National Laboratory"/>
            <person name="Nybo J.L."/>
            <person name="Vesth T.C."/>
            <person name="Theobald S."/>
            <person name="Frisvad J.C."/>
            <person name="Larsen T.O."/>
            <person name="Kjaerboelling I."/>
            <person name="Rothschild-Mancinelli K."/>
            <person name="Lyhne E.K."/>
            <person name="Kogle M.E."/>
            <person name="Barry K."/>
            <person name="Clum A."/>
            <person name="Na H."/>
            <person name="Ledsgaard L."/>
            <person name="Lin J."/>
            <person name="Lipzen A."/>
            <person name="Kuo A."/>
            <person name="Riley R."/>
            <person name="Mondo S."/>
            <person name="Labutti K."/>
            <person name="Haridas S."/>
            <person name="Pangalinan J."/>
            <person name="Salamov A.A."/>
            <person name="Simmons B.A."/>
            <person name="Magnuson J.K."/>
            <person name="Chen J."/>
            <person name="Drula E."/>
            <person name="Henrissat B."/>
            <person name="Wiebenga A."/>
            <person name="Lubbers R.J."/>
            <person name="Gomes A.C."/>
            <person name="Macurrencykelacurrency M.R."/>
            <person name="Stajich J."/>
            <person name="Grigoriev I.V."/>
            <person name="Mortensen U.H."/>
            <person name="De Vries R.P."/>
            <person name="Baker S.E."/>
            <person name="Andersen M.R."/>
        </authorList>
    </citation>
    <scope>NUCLEOTIDE SEQUENCE [LARGE SCALE GENOMIC DNA]</scope>
    <source>
        <strain evidence="3 4">CBS 449.75</strain>
    </source>
</reference>
<name>A0ABR4LY87_9EURO</name>
<dbReference type="PROSITE" id="PS50088">
    <property type="entry name" value="ANK_REPEAT"/>
    <property type="match status" value="1"/>
</dbReference>
<feature type="repeat" description="ANK" evidence="1">
    <location>
        <begin position="263"/>
        <end position="295"/>
    </location>
</feature>
<keyword evidence="4" id="KW-1185">Reference proteome</keyword>
<dbReference type="EMBL" id="JBFXLQ010000009">
    <property type="protein sequence ID" value="KAL2869484.1"/>
    <property type="molecule type" value="Genomic_DNA"/>
</dbReference>
<dbReference type="Proteomes" id="UP001610432">
    <property type="component" value="Unassembled WGS sequence"/>
</dbReference>
<organism evidence="3 4">
    <name type="scientific">Aspergillus lucknowensis</name>
    <dbReference type="NCBI Taxonomy" id="176173"/>
    <lineage>
        <taxon>Eukaryota</taxon>
        <taxon>Fungi</taxon>
        <taxon>Dikarya</taxon>
        <taxon>Ascomycota</taxon>
        <taxon>Pezizomycotina</taxon>
        <taxon>Eurotiomycetes</taxon>
        <taxon>Eurotiomycetidae</taxon>
        <taxon>Eurotiales</taxon>
        <taxon>Aspergillaceae</taxon>
        <taxon>Aspergillus</taxon>
        <taxon>Aspergillus subgen. Nidulantes</taxon>
    </lineage>
</organism>
<proteinExistence type="predicted"/>
<sequence>MAEVFGIVAGGFSAAALLDQIIKSIENLRTLRSFVKNAPTELEGLIEEAEIVQGVLKTLNPDALGSLNTPAAERRLRAFQQDLEMTISEIQQYRISSTSRKLGAVRLAWKKEAVHARRQNLDNVKSTLLLLQQAYFGASIRELSAFVYSHGISASAKRIDEHSLDDESGQLVSTKPQNTFPNRQGQSKPNEHKYRIRIPFLGFDKVLSFQSTSVYSSWGITIQTYNIIPDCSPVFKYCMEGNINAVQELFTSGAASPFDTDRHGTSLLSIAALNCQLDLCLMLLDQGADPAHKNDMGCDPLYYTNHTAQDWERNLDEVPILLDLYRLFVSATENDDSLFKTPPDGSVVPTGFTGPPEALTLIQEHVFPDYKSLPLSIRFERAMRLYPNSDLGTGPAILRITMGGCIEPAAYQMADKFGRTLLHKISQFIGIDFAMKRTSAIHGWRPFLSDAIAASADGLNKIGGANTPLTAFLTYYFMTDWFDLKQVWKCDFNPALRTWASELKAAGTDLEAYGARERALHKSGAVRLNFVVQFNYDLSKRPRHAPETDNWAWFHLVGFEYGPEPEDWKLWITNPFDEFAGEFWAMVERKEEIMPGTWME</sequence>
<keyword evidence="1" id="KW-0040">ANK repeat</keyword>
<dbReference type="InterPro" id="IPR002110">
    <property type="entry name" value="Ankyrin_rpt"/>
</dbReference>
<evidence type="ECO:0000313" key="4">
    <source>
        <dbReference type="Proteomes" id="UP001610432"/>
    </source>
</evidence>
<dbReference type="InterPro" id="IPR036770">
    <property type="entry name" value="Ankyrin_rpt-contain_sf"/>
</dbReference>